<reference evidence="2" key="1">
    <citation type="journal article" date="2019" name="Sci. Rep.">
        <title>Draft genome of Tanacetum cinerariifolium, the natural source of mosquito coil.</title>
        <authorList>
            <person name="Yamashiro T."/>
            <person name="Shiraishi A."/>
            <person name="Satake H."/>
            <person name="Nakayama K."/>
        </authorList>
    </citation>
    <scope>NUCLEOTIDE SEQUENCE</scope>
</reference>
<dbReference type="AlphaFoldDB" id="A0A699HZ40"/>
<comment type="caution">
    <text evidence="2">The sequence shown here is derived from an EMBL/GenBank/DDBJ whole genome shotgun (WGS) entry which is preliminary data.</text>
</comment>
<organism evidence="2">
    <name type="scientific">Tanacetum cinerariifolium</name>
    <name type="common">Dalmatian daisy</name>
    <name type="synonym">Chrysanthemum cinerariifolium</name>
    <dbReference type="NCBI Taxonomy" id="118510"/>
    <lineage>
        <taxon>Eukaryota</taxon>
        <taxon>Viridiplantae</taxon>
        <taxon>Streptophyta</taxon>
        <taxon>Embryophyta</taxon>
        <taxon>Tracheophyta</taxon>
        <taxon>Spermatophyta</taxon>
        <taxon>Magnoliopsida</taxon>
        <taxon>eudicotyledons</taxon>
        <taxon>Gunneridae</taxon>
        <taxon>Pentapetalae</taxon>
        <taxon>asterids</taxon>
        <taxon>campanulids</taxon>
        <taxon>Asterales</taxon>
        <taxon>Asteraceae</taxon>
        <taxon>Asteroideae</taxon>
        <taxon>Anthemideae</taxon>
        <taxon>Anthemidinae</taxon>
        <taxon>Tanacetum</taxon>
    </lineage>
</organism>
<feature type="compositionally biased region" description="Low complexity" evidence="1">
    <location>
        <begin position="59"/>
        <end position="78"/>
    </location>
</feature>
<feature type="region of interest" description="Disordered" evidence="1">
    <location>
        <begin position="27"/>
        <end position="84"/>
    </location>
</feature>
<name>A0A699HZ40_TANCI</name>
<feature type="compositionally biased region" description="Pro residues" evidence="1">
    <location>
        <begin position="34"/>
        <end position="48"/>
    </location>
</feature>
<dbReference type="EMBL" id="BKCJ010219455">
    <property type="protein sequence ID" value="GEY88844.1"/>
    <property type="molecule type" value="Genomic_DNA"/>
</dbReference>
<accession>A0A699HZ40</accession>
<sequence length="119" mass="12785">KIFDDGGGVVVMIYELRRGGKRAKKFSTACLSPPSTPLESPPNSPMAPPGFSSRQLLNTPKSAPPTLTSLPLAPSQPSKQTSPFAINLEPVELIFTNSPHSFFDSLKDLQPRTTNTPPP</sequence>
<protein>
    <submittedName>
        <fullName evidence="2">Uncharacterized protein</fullName>
    </submittedName>
</protein>
<feature type="non-terminal residue" evidence="2">
    <location>
        <position position="1"/>
    </location>
</feature>
<evidence type="ECO:0000313" key="2">
    <source>
        <dbReference type="EMBL" id="GEY88844.1"/>
    </source>
</evidence>
<proteinExistence type="predicted"/>
<gene>
    <name evidence="2" type="ORF">Tci_460818</name>
</gene>
<evidence type="ECO:0000256" key="1">
    <source>
        <dbReference type="SAM" id="MobiDB-lite"/>
    </source>
</evidence>